<reference evidence="6" key="1">
    <citation type="submission" date="2014-03" db="EMBL/GenBank/DDBJ databases">
        <title>The sialotranscriptome of Amblyomma triste, Amblyomma parvum and Amblyomma cajennense ticks, uncovered by 454-based RNA-seq.</title>
        <authorList>
            <person name="Garcia G.R."/>
            <person name="Gardinassi L.G."/>
            <person name="Ribeiro J.M."/>
            <person name="Anatriello E."/>
            <person name="Ferreira B.R."/>
            <person name="Moreira H.N."/>
            <person name="Mafra C."/>
            <person name="Olegario M.M."/>
            <person name="Szabo P.J."/>
            <person name="Miranda-Santos I.K."/>
            <person name="Maruyama S.R."/>
        </authorList>
    </citation>
    <scope>NUCLEOTIDE SEQUENCE</scope>
    <source>
        <strain evidence="6">Uberlandia</strain>
        <tissue evidence="6">Salivary glands</tissue>
    </source>
</reference>
<evidence type="ECO:0000256" key="3">
    <source>
        <dbReference type="ARBA" id="ARBA00022490"/>
    </source>
</evidence>
<dbReference type="InterPro" id="IPR019191">
    <property type="entry name" value="Essential_protein_Yae1_N"/>
</dbReference>
<protein>
    <recommendedName>
        <fullName evidence="5">Essential protein Yae1 N-terminal domain-containing protein</fullName>
    </recommendedName>
</protein>
<organism evidence="6">
    <name type="scientific">Amblyomma cajennense</name>
    <name type="common">Cayenne tick</name>
    <name type="synonym">Acarus cajennensis</name>
    <dbReference type="NCBI Taxonomy" id="34607"/>
    <lineage>
        <taxon>Eukaryota</taxon>
        <taxon>Metazoa</taxon>
        <taxon>Ecdysozoa</taxon>
        <taxon>Arthropoda</taxon>
        <taxon>Chelicerata</taxon>
        <taxon>Arachnida</taxon>
        <taxon>Acari</taxon>
        <taxon>Parasitiformes</taxon>
        <taxon>Ixodida</taxon>
        <taxon>Ixodoidea</taxon>
        <taxon>Ixodidae</taxon>
        <taxon>Amblyomminae</taxon>
        <taxon>Amblyomma</taxon>
    </lineage>
</organism>
<keyword evidence="4" id="KW-0539">Nucleus</keyword>
<sequence>MGDGWESRVADVEWQRLQAARDQDGLRDGLAEGKERALQAGFDQGFREGFQLLRQVAVWRGLVQGACSFAEGGERAELSELANRLVQLERDLLAGRAAAPQVRQARAQVESALQARGLRLPDDEQTPQEQQ</sequence>
<evidence type="ECO:0000313" key="6">
    <source>
        <dbReference type="EMBL" id="JAC23169.1"/>
    </source>
</evidence>
<proteinExistence type="evidence at transcript level"/>
<dbReference type="PANTHER" id="PTHR18829:SF0">
    <property type="entry name" value="PROTEIN YAE1 HOMOLOG"/>
    <property type="match status" value="1"/>
</dbReference>
<feature type="domain" description="Essential protein Yae1 N-terminal" evidence="5">
    <location>
        <begin position="27"/>
        <end position="52"/>
    </location>
</feature>
<dbReference type="Pfam" id="PF09811">
    <property type="entry name" value="Yae1_N"/>
    <property type="match status" value="1"/>
</dbReference>
<dbReference type="EMBL" id="GBBK01001313">
    <property type="protein sequence ID" value="JAC23169.1"/>
    <property type="molecule type" value="mRNA"/>
</dbReference>
<keyword evidence="3" id="KW-0963">Cytoplasm</keyword>
<name>A0A023FPE8_AMBCJ</name>
<comment type="subcellular location">
    <subcellularLocation>
        <location evidence="2">Cytoplasm</location>
    </subcellularLocation>
    <subcellularLocation>
        <location evidence="1">Nucleus</location>
    </subcellularLocation>
</comment>
<evidence type="ECO:0000256" key="2">
    <source>
        <dbReference type="ARBA" id="ARBA00004496"/>
    </source>
</evidence>
<dbReference type="GO" id="GO:0005737">
    <property type="term" value="C:cytoplasm"/>
    <property type="evidence" value="ECO:0007669"/>
    <property type="project" value="UniProtKB-SubCell"/>
</dbReference>
<evidence type="ECO:0000256" key="1">
    <source>
        <dbReference type="ARBA" id="ARBA00004123"/>
    </source>
</evidence>
<accession>A0A023FPE8</accession>
<dbReference type="AlphaFoldDB" id="A0A023FPE8"/>
<evidence type="ECO:0000256" key="4">
    <source>
        <dbReference type="ARBA" id="ARBA00023242"/>
    </source>
</evidence>
<evidence type="ECO:0000259" key="5">
    <source>
        <dbReference type="Pfam" id="PF09811"/>
    </source>
</evidence>
<dbReference type="InterPro" id="IPR038881">
    <property type="entry name" value="Yae1-like"/>
</dbReference>
<dbReference type="PANTHER" id="PTHR18829">
    <property type="entry name" value="PROTEIN YAE1 HOMOLOG"/>
    <property type="match status" value="1"/>
</dbReference>
<dbReference type="GO" id="GO:0005634">
    <property type="term" value="C:nucleus"/>
    <property type="evidence" value="ECO:0007669"/>
    <property type="project" value="UniProtKB-SubCell"/>
</dbReference>